<keyword evidence="4" id="KW-1185">Reference proteome</keyword>
<reference evidence="2 3" key="1">
    <citation type="journal article" date="2010" name="Nature">
        <title>Genome sequencing and analysis of the model grass Brachypodium distachyon.</title>
        <authorList>
            <consortium name="International Brachypodium Initiative"/>
        </authorList>
    </citation>
    <scope>NUCLEOTIDE SEQUENCE [LARGE SCALE GENOMIC DNA]</scope>
    <source>
        <strain evidence="2 3">Bd21</strain>
    </source>
</reference>
<evidence type="ECO:0000313" key="2">
    <source>
        <dbReference type="EMBL" id="KQJ82372.1"/>
    </source>
</evidence>
<feature type="compositionally biased region" description="Low complexity" evidence="1">
    <location>
        <begin position="55"/>
        <end position="79"/>
    </location>
</feature>
<gene>
    <name evidence="2" type="ORF">BRADI_5g08624v3</name>
</gene>
<feature type="compositionally biased region" description="Polar residues" evidence="1">
    <location>
        <begin position="176"/>
        <end position="187"/>
    </location>
</feature>
<sequence length="270" mass="28169">MSSSAGGSGRSTRSGKPLDATAAGSRSGGVALPPSGPHCRGHGRTRSATTPPPTATDGAADPAPTSPAADAATTAPATPVIASTNDATTTAAVPTADTTTADIPAVVTAPAQEPQARVEEVPEQPPVVEVEVEEEAGASSSGSEIAMSDGFEHGEEGAEEQQLLEGAANEEEAQRAMSQATESTTQSKSKRGANKVPTESWVVTKLNKESYPEEPVEAAEKFSNTCNAIVRVCTRIYQRWSDIPEDVKQDCYEAAWKRFVAANDEIRRLY</sequence>
<accession>A0A0Q3E7R8</accession>
<evidence type="ECO:0000313" key="4">
    <source>
        <dbReference type="Proteomes" id="UP000008810"/>
    </source>
</evidence>
<dbReference type="Proteomes" id="UP000008810">
    <property type="component" value="Chromosome 5"/>
</dbReference>
<organism evidence="2">
    <name type="scientific">Brachypodium distachyon</name>
    <name type="common">Purple false brome</name>
    <name type="synonym">Trachynia distachya</name>
    <dbReference type="NCBI Taxonomy" id="15368"/>
    <lineage>
        <taxon>Eukaryota</taxon>
        <taxon>Viridiplantae</taxon>
        <taxon>Streptophyta</taxon>
        <taxon>Embryophyta</taxon>
        <taxon>Tracheophyta</taxon>
        <taxon>Spermatophyta</taxon>
        <taxon>Magnoliopsida</taxon>
        <taxon>Liliopsida</taxon>
        <taxon>Poales</taxon>
        <taxon>Poaceae</taxon>
        <taxon>BOP clade</taxon>
        <taxon>Pooideae</taxon>
        <taxon>Stipodae</taxon>
        <taxon>Brachypodieae</taxon>
        <taxon>Brachypodium</taxon>
    </lineage>
</organism>
<feature type="compositionally biased region" description="Low complexity" evidence="1">
    <location>
        <begin position="86"/>
        <end position="115"/>
    </location>
</feature>
<dbReference type="EMBL" id="CM000884">
    <property type="protein sequence ID" value="KQJ82372.1"/>
    <property type="molecule type" value="Genomic_DNA"/>
</dbReference>
<dbReference type="AlphaFoldDB" id="A0A0Q3E7R8"/>
<reference evidence="3" key="3">
    <citation type="submission" date="2018-08" db="UniProtKB">
        <authorList>
            <consortium name="EnsemblPlants"/>
        </authorList>
    </citation>
    <scope>IDENTIFICATION</scope>
    <source>
        <strain evidence="3">cv. Bd21</strain>
    </source>
</reference>
<evidence type="ECO:0000313" key="3">
    <source>
        <dbReference type="EnsemblPlants" id="KQJ82372"/>
    </source>
</evidence>
<feature type="region of interest" description="Disordered" evidence="1">
    <location>
        <begin position="1"/>
        <end position="209"/>
    </location>
</feature>
<protein>
    <submittedName>
        <fullName evidence="2 3">Uncharacterized protein</fullName>
    </submittedName>
</protein>
<name>A0A0Q3E7R8_BRADI</name>
<evidence type="ECO:0000256" key="1">
    <source>
        <dbReference type="SAM" id="MobiDB-lite"/>
    </source>
</evidence>
<dbReference type="Gramene" id="KQJ82372">
    <property type="protein sequence ID" value="KQJ82372"/>
    <property type="gene ID" value="BRADI_5g08624v3"/>
</dbReference>
<dbReference type="InParanoid" id="A0A0Q3E7R8"/>
<reference evidence="2" key="2">
    <citation type="submission" date="2017-06" db="EMBL/GenBank/DDBJ databases">
        <title>WGS assembly of Brachypodium distachyon.</title>
        <authorList>
            <consortium name="The International Brachypodium Initiative"/>
            <person name="Lucas S."/>
            <person name="Harmon-Smith M."/>
            <person name="Lail K."/>
            <person name="Tice H."/>
            <person name="Grimwood J."/>
            <person name="Bruce D."/>
            <person name="Barry K."/>
            <person name="Shu S."/>
            <person name="Lindquist E."/>
            <person name="Wang M."/>
            <person name="Pitluck S."/>
            <person name="Vogel J.P."/>
            <person name="Garvin D.F."/>
            <person name="Mockler T.C."/>
            <person name="Schmutz J."/>
            <person name="Rokhsar D."/>
            <person name="Bevan M.W."/>
        </authorList>
    </citation>
    <scope>NUCLEOTIDE SEQUENCE</scope>
    <source>
        <strain evidence="2">Bd21</strain>
    </source>
</reference>
<proteinExistence type="predicted"/>
<dbReference type="EnsemblPlants" id="KQJ82372">
    <property type="protein sequence ID" value="KQJ82372"/>
    <property type="gene ID" value="BRADI_5g08624v3"/>
</dbReference>
<feature type="compositionally biased region" description="Low complexity" evidence="1">
    <location>
        <begin position="1"/>
        <end position="15"/>
    </location>
</feature>